<gene>
    <name evidence="2" type="ORF">C7444_106215</name>
    <name evidence="1" type="ORF">C7444_1201</name>
</gene>
<comment type="caution">
    <text evidence="2">The sequence shown here is derived from an EMBL/GenBank/DDBJ whole genome shotgun (WGS) entry which is preliminary data.</text>
</comment>
<evidence type="ECO:0000313" key="3">
    <source>
        <dbReference type="Proteomes" id="UP000247811"/>
    </source>
</evidence>
<dbReference type="Proteomes" id="UP000247811">
    <property type="component" value="Unassembled WGS sequence"/>
</dbReference>
<accession>A0A318H129</accession>
<proteinExistence type="predicted"/>
<dbReference type="AlphaFoldDB" id="A0A318H129"/>
<evidence type="ECO:0000313" key="1">
    <source>
        <dbReference type="EMBL" id="PXW93349.1"/>
    </source>
</evidence>
<name>A0A318H129_9BURK</name>
<sequence length="29" mass="3192">ALSYSKGKDLAAGTPDKNTSLRVRFNYAF</sequence>
<reference evidence="2 3" key="1">
    <citation type="submission" date="2018-05" db="EMBL/GenBank/DDBJ databases">
        <title>Genomic Encyclopedia of Type Strains, Phase IV (KMG-IV): sequencing the most valuable type-strain genomes for metagenomic binning, comparative biology and taxonomic classification.</title>
        <authorList>
            <person name="Goeker M."/>
        </authorList>
    </citation>
    <scope>NUCLEOTIDE SEQUENCE [LARGE SCALE GENOMIC DNA]</scope>
    <source>
        <strain evidence="2 3">DSM 566</strain>
    </source>
</reference>
<dbReference type="EMBL" id="QJJS01000006">
    <property type="protein sequence ID" value="PXW96693.1"/>
    <property type="molecule type" value="Genomic_DNA"/>
</dbReference>
<organism evidence="2 3">
    <name type="scientific">Sphaerotilus hippei</name>
    <dbReference type="NCBI Taxonomy" id="744406"/>
    <lineage>
        <taxon>Bacteria</taxon>
        <taxon>Pseudomonadati</taxon>
        <taxon>Pseudomonadota</taxon>
        <taxon>Betaproteobacteria</taxon>
        <taxon>Burkholderiales</taxon>
        <taxon>Sphaerotilaceae</taxon>
        <taxon>Sphaerotilus</taxon>
    </lineage>
</organism>
<protein>
    <submittedName>
        <fullName evidence="2">Uncharacterized protein</fullName>
    </submittedName>
</protein>
<evidence type="ECO:0000313" key="2">
    <source>
        <dbReference type="EMBL" id="PXW96693.1"/>
    </source>
</evidence>
<keyword evidence="3" id="KW-1185">Reference proteome</keyword>
<dbReference type="EMBL" id="QJJS01000020">
    <property type="protein sequence ID" value="PXW93349.1"/>
    <property type="molecule type" value="Genomic_DNA"/>
</dbReference>
<feature type="non-terminal residue" evidence="2">
    <location>
        <position position="1"/>
    </location>
</feature>